<accession>A0ACC0K1D2</accession>
<evidence type="ECO:0000313" key="1">
    <source>
        <dbReference type="EMBL" id="KAI8430096.1"/>
    </source>
</evidence>
<dbReference type="EMBL" id="CM046131">
    <property type="protein sequence ID" value="KAI8430096.1"/>
    <property type="molecule type" value="Genomic_DNA"/>
</dbReference>
<sequence length="745" mass="82138">MQRGARGDERRADGDCSRGLRRGAARPAGAAPPAPPAPPPPSLRTSFPLAPDSCMTPSTYNSVSSAAVFYGGGVPVPAARRTRVDATNSTRRVFIYTLPYFFLLLSRDRSMRPARRSVAAGGVSELQHHTRLYLLTKNNDAEFDKHQKGTGTWSSLDIFLFANGQKYSPPRKYNLRASELQWWDNKINVNNEILCPTDNNDSTNIQIIQDIRIQPATTTAASNAQDQTVIKVKSDSVAKTKPNGVANTIKQIPKRKSIVSQQRPSILRKSIVNPVSALAHKGSRDSRVAKVDLTKKKLDSSSKGSENVVPLSNGSLITTKITESKLESTNKIDSRTRVIQVTDLNESSDKKIPFTNTIPLAIPIFNNTLENKPAEISQQKDEVLEQDIMSVSFHSEENFQSICINANNNAKENLPITINDTTQAILNSIPNAVSQHSNFGTNQCALPSSTNDKGAQKNYVVSDSQTAENIIISVSPGETVKVKINVAFENSSCSTNESHLNQPSTSLATKSELEAPGRHFLEIRSPSTRTYGGETPTIFTKSWQTAFTTENTEEEINDVKLAVCRCNCCLSPDKVLTARTTPVYVDNNNYFILLPSVNNNEKINSCNCVQENYKNNNAESNEHHLILPKAVSSAVETASVKENMFSISKTSEYECSAPVSPIAKNHTSTYEYSQLSKYMESKSCTCDATYRNASDLIFSVPSTNNPKHVTDNSTQTNWDNILLEARLHKDGHYTFHMPPLDKIKI</sequence>
<gene>
    <name evidence="1" type="ORF">MSG28_000517</name>
</gene>
<proteinExistence type="predicted"/>
<comment type="caution">
    <text evidence="1">The sequence shown here is derived from an EMBL/GenBank/DDBJ whole genome shotgun (WGS) entry which is preliminary data.</text>
</comment>
<name>A0ACC0K1D2_CHOFU</name>
<reference evidence="1 2" key="1">
    <citation type="journal article" date="2022" name="Genome Biol. Evol.">
        <title>The Spruce Budworm Genome: Reconstructing the Evolutionary History of Antifreeze Proteins.</title>
        <authorList>
            <person name="Beliveau C."/>
            <person name="Gagne P."/>
            <person name="Picq S."/>
            <person name="Vernygora O."/>
            <person name="Keeling C.I."/>
            <person name="Pinkney K."/>
            <person name="Doucet D."/>
            <person name="Wen F."/>
            <person name="Johnston J.S."/>
            <person name="Maaroufi H."/>
            <person name="Boyle B."/>
            <person name="Laroche J."/>
            <person name="Dewar K."/>
            <person name="Juretic N."/>
            <person name="Blackburn G."/>
            <person name="Nisole A."/>
            <person name="Brunet B."/>
            <person name="Brandao M."/>
            <person name="Lumley L."/>
            <person name="Duan J."/>
            <person name="Quan G."/>
            <person name="Lucarotti C.J."/>
            <person name="Roe A.D."/>
            <person name="Sperling F.A.H."/>
            <person name="Levesque R.C."/>
            <person name="Cusson M."/>
        </authorList>
    </citation>
    <scope>NUCLEOTIDE SEQUENCE [LARGE SCALE GENOMIC DNA]</scope>
    <source>
        <strain evidence="1">Glfc:IPQL:Cfum</strain>
    </source>
</reference>
<organism evidence="1 2">
    <name type="scientific">Choristoneura fumiferana</name>
    <name type="common">Spruce budworm moth</name>
    <name type="synonym">Archips fumiferana</name>
    <dbReference type="NCBI Taxonomy" id="7141"/>
    <lineage>
        <taxon>Eukaryota</taxon>
        <taxon>Metazoa</taxon>
        <taxon>Ecdysozoa</taxon>
        <taxon>Arthropoda</taxon>
        <taxon>Hexapoda</taxon>
        <taxon>Insecta</taxon>
        <taxon>Pterygota</taxon>
        <taxon>Neoptera</taxon>
        <taxon>Endopterygota</taxon>
        <taxon>Lepidoptera</taxon>
        <taxon>Glossata</taxon>
        <taxon>Ditrysia</taxon>
        <taxon>Tortricoidea</taxon>
        <taxon>Tortricidae</taxon>
        <taxon>Tortricinae</taxon>
        <taxon>Choristoneura</taxon>
    </lineage>
</organism>
<keyword evidence="2" id="KW-1185">Reference proteome</keyword>
<evidence type="ECO:0000313" key="2">
    <source>
        <dbReference type="Proteomes" id="UP001064048"/>
    </source>
</evidence>
<protein>
    <submittedName>
        <fullName evidence="1">Uncharacterized protein</fullName>
    </submittedName>
</protein>
<dbReference type="Proteomes" id="UP001064048">
    <property type="component" value="Chromosome Z"/>
</dbReference>